<protein>
    <submittedName>
        <fullName evidence="1">Uncharacterized protein</fullName>
    </submittedName>
</protein>
<proteinExistence type="predicted"/>
<evidence type="ECO:0000313" key="1">
    <source>
        <dbReference type="EMBL" id="CAA9462143.1"/>
    </source>
</evidence>
<dbReference type="AlphaFoldDB" id="A0A6J4R421"/>
<gene>
    <name evidence="1" type="ORF">AVDCRST_MAG02-2506</name>
</gene>
<sequence length="61" mass="6312">MAVVARRKDGLYGLAKEVHRGGGAPRRRGVEGRGPGRAGSAIVHAVAASIGEVRARLRANP</sequence>
<accession>A0A6J4R421</accession>
<name>A0A6J4R421_9ACTN</name>
<organism evidence="1">
    <name type="scientific">uncultured Rubrobacteraceae bacterium</name>
    <dbReference type="NCBI Taxonomy" id="349277"/>
    <lineage>
        <taxon>Bacteria</taxon>
        <taxon>Bacillati</taxon>
        <taxon>Actinomycetota</taxon>
        <taxon>Rubrobacteria</taxon>
        <taxon>Rubrobacterales</taxon>
        <taxon>Rubrobacteraceae</taxon>
        <taxon>environmental samples</taxon>
    </lineage>
</organism>
<dbReference type="EMBL" id="CADCVH010000080">
    <property type="protein sequence ID" value="CAA9462143.1"/>
    <property type="molecule type" value="Genomic_DNA"/>
</dbReference>
<reference evidence="1" key="1">
    <citation type="submission" date="2020-02" db="EMBL/GenBank/DDBJ databases">
        <authorList>
            <person name="Meier V. D."/>
        </authorList>
    </citation>
    <scope>NUCLEOTIDE SEQUENCE</scope>
    <source>
        <strain evidence="1">AVDCRST_MAG02</strain>
    </source>
</reference>